<accession>A0A6G1C8I5</accession>
<dbReference type="AlphaFoldDB" id="A0A6G1C8I5"/>
<proteinExistence type="predicted"/>
<name>A0A6G1C8I5_9ORYZ</name>
<gene>
    <name evidence="1" type="ORF">E2562_024324</name>
</gene>
<dbReference type="EMBL" id="SPHZ02000010">
    <property type="protein sequence ID" value="KAF0896460.1"/>
    <property type="molecule type" value="Genomic_DNA"/>
</dbReference>
<keyword evidence="2" id="KW-1185">Reference proteome</keyword>
<organism evidence="1 2">
    <name type="scientific">Oryza meyeriana var. granulata</name>
    <dbReference type="NCBI Taxonomy" id="110450"/>
    <lineage>
        <taxon>Eukaryota</taxon>
        <taxon>Viridiplantae</taxon>
        <taxon>Streptophyta</taxon>
        <taxon>Embryophyta</taxon>
        <taxon>Tracheophyta</taxon>
        <taxon>Spermatophyta</taxon>
        <taxon>Magnoliopsida</taxon>
        <taxon>Liliopsida</taxon>
        <taxon>Poales</taxon>
        <taxon>Poaceae</taxon>
        <taxon>BOP clade</taxon>
        <taxon>Oryzoideae</taxon>
        <taxon>Oryzeae</taxon>
        <taxon>Oryzinae</taxon>
        <taxon>Oryza</taxon>
        <taxon>Oryza meyeriana</taxon>
    </lineage>
</organism>
<reference evidence="1 2" key="1">
    <citation type="submission" date="2019-11" db="EMBL/GenBank/DDBJ databases">
        <title>Whole genome sequence of Oryza granulata.</title>
        <authorList>
            <person name="Li W."/>
        </authorList>
    </citation>
    <scope>NUCLEOTIDE SEQUENCE [LARGE SCALE GENOMIC DNA]</scope>
    <source>
        <strain evidence="2">cv. Menghai</strain>
        <tissue evidence="1">Leaf</tissue>
    </source>
</reference>
<comment type="caution">
    <text evidence="1">The sequence shown here is derived from an EMBL/GenBank/DDBJ whole genome shotgun (WGS) entry which is preliminary data.</text>
</comment>
<evidence type="ECO:0000313" key="2">
    <source>
        <dbReference type="Proteomes" id="UP000479710"/>
    </source>
</evidence>
<protein>
    <submittedName>
        <fullName evidence="1">Uncharacterized protein</fullName>
    </submittedName>
</protein>
<sequence>MSKLPFWLPAWTAGHQLEGAPYKKSKLLEDSGGPPLPLSLVDVKDWRGSPTFPKWLPKFEACGGVGQFGAAIAVQRYAGDLFPVGPSASRATSSAPWRRAGGNSAYVILDAT</sequence>
<dbReference type="Proteomes" id="UP000479710">
    <property type="component" value="Unassembled WGS sequence"/>
</dbReference>
<evidence type="ECO:0000313" key="1">
    <source>
        <dbReference type="EMBL" id="KAF0896460.1"/>
    </source>
</evidence>